<organism evidence="5 6">
    <name type="scientific">Thelohanellus kitauei</name>
    <name type="common">Myxosporean</name>
    <dbReference type="NCBI Taxonomy" id="669202"/>
    <lineage>
        <taxon>Eukaryota</taxon>
        <taxon>Metazoa</taxon>
        <taxon>Cnidaria</taxon>
        <taxon>Myxozoa</taxon>
        <taxon>Myxosporea</taxon>
        <taxon>Bivalvulida</taxon>
        <taxon>Platysporina</taxon>
        <taxon>Myxobolidae</taxon>
        <taxon>Thelohanellus</taxon>
    </lineage>
</organism>
<dbReference type="PANTHER" id="PTHR48112:SF22">
    <property type="entry name" value="MITOCHONDRIAL TRANSCRIPTION FACTOR A, ISOFORM B"/>
    <property type="match status" value="1"/>
</dbReference>
<comment type="caution">
    <text evidence="5">The sequence shown here is derived from an EMBL/GenBank/DDBJ whole genome shotgun (WGS) entry which is preliminary data.</text>
</comment>
<proteinExistence type="predicted"/>
<feature type="domain" description="HMG box" evidence="4">
    <location>
        <begin position="22"/>
        <end position="91"/>
    </location>
</feature>
<dbReference type="Gene3D" id="1.10.30.10">
    <property type="entry name" value="High mobility group box domain"/>
    <property type="match status" value="2"/>
</dbReference>
<feature type="domain" description="HMG box" evidence="4">
    <location>
        <begin position="114"/>
        <end position="180"/>
    </location>
</feature>
<feature type="compositionally biased region" description="Acidic residues" evidence="3">
    <location>
        <begin position="210"/>
        <end position="227"/>
    </location>
</feature>
<dbReference type="OMA" id="EMAIYKG"/>
<feature type="DNA-binding region" description="HMG box" evidence="2">
    <location>
        <begin position="114"/>
        <end position="180"/>
    </location>
</feature>
<feature type="region of interest" description="Disordered" evidence="3">
    <location>
        <begin position="148"/>
        <end position="227"/>
    </location>
</feature>
<dbReference type="PROSITE" id="PS50118">
    <property type="entry name" value="HMG_BOX_2"/>
    <property type="match status" value="2"/>
</dbReference>
<feature type="DNA-binding region" description="HMG box" evidence="2">
    <location>
        <begin position="22"/>
        <end position="91"/>
    </location>
</feature>
<reference evidence="5 6" key="1">
    <citation type="journal article" date="2014" name="Genome Biol. Evol.">
        <title>The genome of the myxosporean Thelohanellus kitauei shows adaptations to nutrient acquisition within its fish host.</title>
        <authorList>
            <person name="Yang Y."/>
            <person name="Xiong J."/>
            <person name="Zhou Z."/>
            <person name="Huo F."/>
            <person name="Miao W."/>
            <person name="Ran C."/>
            <person name="Liu Y."/>
            <person name="Zhang J."/>
            <person name="Feng J."/>
            <person name="Wang M."/>
            <person name="Wang M."/>
            <person name="Wang L."/>
            <person name="Yao B."/>
        </authorList>
    </citation>
    <scope>NUCLEOTIDE SEQUENCE [LARGE SCALE GENOMIC DNA]</scope>
    <source>
        <strain evidence="5">Wuqing</strain>
    </source>
</reference>
<evidence type="ECO:0000259" key="4">
    <source>
        <dbReference type="PROSITE" id="PS50118"/>
    </source>
</evidence>
<evidence type="ECO:0000256" key="3">
    <source>
        <dbReference type="SAM" id="MobiDB-lite"/>
    </source>
</evidence>
<evidence type="ECO:0000256" key="2">
    <source>
        <dbReference type="PROSITE-ProRule" id="PRU00267"/>
    </source>
</evidence>
<keyword evidence="6" id="KW-1185">Reference proteome</keyword>
<feature type="compositionally biased region" description="Basic and acidic residues" evidence="3">
    <location>
        <begin position="152"/>
        <end position="180"/>
    </location>
</feature>
<dbReference type="Pfam" id="PF00505">
    <property type="entry name" value="HMG_box"/>
    <property type="match status" value="2"/>
</dbReference>
<dbReference type="SUPFAM" id="SSF47095">
    <property type="entry name" value="HMG-box"/>
    <property type="match status" value="2"/>
</dbReference>
<feature type="compositionally biased region" description="Basic residues" evidence="3">
    <location>
        <begin position="96"/>
        <end position="106"/>
    </location>
</feature>
<dbReference type="GO" id="GO:0005634">
    <property type="term" value="C:nucleus"/>
    <property type="evidence" value="ECO:0007669"/>
    <property type="project" value="UniProtKB-UniRule"/>
</dbReference>
<accession>A0A0C2MP63</accession>
<protein>
    <submittedName>
        <fullName evidence="5">High mobility group protein TDP-1</fullName>
    </submittedName>
</protein>
<dbReference type="Proteomes" id="UP000031668">
    <property type="component" value="Unassembled WGS sequence"/>
</dbReference>
<name>A0A0C2MP63_THEKT</name>
<dbReference type="InterPro" id="IPR036910">
    <property type="entry name" value="HMG_box_dom_sf"/>
</dbReference>
<feature type="region of interest" description="Disordered" evidence="3">
    <location>
        <begin position="60"/>
        <end position="116"/>
    </location>
</feature>
<dbReference type="InterPro" id="IPR009071">
    <property type="entry name" value="HMG_box_dom"/>
</dbReference>
<keyword evidence="1 2" id="KW-0238">DNA-binding</keyword>
<evidence type="ECO:0000256" key="1">
    <source>
        <dbReference type="ARBA" id="ARBA00023125"/>
    </source>
</evidence>
<feature type="compositionally biased region" description="Basic and acidic residues" evidence="3">
    <location>
        <begin position="60"/>
        <end position="87"/>
    </location>
</feature>
<dbReference type="GO" id="GO:0003677">
    <property type="term" value="F:DNA binding"/>
    <property type="evidence" value="ECO:0007669"/>
    <property type="project" value="UniProtKB-UniRule"/>
</dbReference>
<dbReference type="AlphaFoldDB" id="A0A0C2MP63"/>
<gene>
    <name evidence="5" type="ORF">RF11_11960</name>
</gene>
<dbReference type="PANTHER" id="PTHR48112">
    <property type="entry name" value="HIGH MOBILITY GROUP PROTEIN DSP1"/>
    <property type="match status" value="1"/>
</dbReference>
<dbReference type="EMBL" id="JWZT01003604">
    <property type="protein sequence ID" value="KII66140.1"/>
    <property type="molecule type" value="Genomic_DNA"/>
</dbReference>
<dbReference type="SMART" id="SM00398">
    <property type="entry name" value="HMG"/>
    <property type="match status" value="2"/>
</dbReference>
<keyword evidence="2" id="KW-0539">Nucleus</keyword>
<sequence length="227" mass="25457">MKRKSQGEGAKGSKSGSDTKYAKRPLSAFFFFSQEVREDIKKSGGSVSGIENIAKMAGKKWKELSDAEKKPYDKKAQEDKERYERELASGLVAQPRKSKGAKGKKKEAKDPNKPKRATSAYLYFSADFRKSPDAAGIKHTEIMKAAATKWKKLTDAEKKPYLEMEQKDKDRFARESKEYSSKTPTSKKVGKKLSKSTVSAGKESSRSESVDESPDEEEDEDEDEESE</sequence>
<evidence type="ECO:0000313" key="5">
    <source>
        <dbReference type="EMBL" id="KII66140.1"/>
    </source>
</evidence>
<feature type="region of interest" description="Disordered" evidence="3">
    <location>
        <begin position="1"/>
        <end position="20"/>
    </location>
</feature>
<dbReference type="OrthoDB" id="1919336at2759"/>
<dbReference type="InterPro" id="IPR050342">
    <property type="entry name" value="HMGB"/>
</dbReference>
<dbReference type="CDD" id="cd00084">
    <property type="entry name" value="HMG-box_SF"/>
    <property type="match status" value="1"/>
</dbReference>
<evidence type="ECO:0000313" key="6">
    <source>
        <dbReference type="Proteomes" id="UP000031668"/>
    </source>
</evidence>